<dbReference type="InParanoid" id="A0A409X7P1"/>
<dbReference type="EMBL" id="NHYD01002441">
    <property type="protein sequence ID" value="PPQ86724.1"/>
    <property type="molecule type" value="Genomic_DNA"/>
</dbReference>
<keyword evidence="3" id="KW-1185">Reference proteome</keyword>
<dbReference type="AlphaFoldDB" id="A0A409X7P1"/>
<evidence type="ECO:0000256" key="1">
    <source>
        <dbReference type="SAM" id="MobiDB-lite"/>
    </source>
</evidence>
<evidence type="ECO:0000313" key="2">
    <source>
        <dbReference type="EMBL" id="PPQ86724.1"/>
    </source>
</evidence>
<comment type="caution">
    <text evidence="2">The sequence shown here is derived from an EMBL/GenBank/DDBJ whole genome shotgun (WGS) entry which is preliminary data.</text>
</comment>
<organism evidence="2 3">
    <name type="scientific">Psilocybe cyanescens</name>
    <dbReference type="NCBI Taxonomy" id="93625"/>
    <lineage>
        <taxon>Eukaryota</taxon>
        <taxon>Fungi</taxon>
        <taxon>Dikarya</taxon>
        <taxon>Basidiomycota</taxon>
        <taxon>Agaricomycotina</taxon>
        <taxon>Agaricomycetes</taxon>
        <taxon>Agaricomycetidae</taxon>
        <taxon>Agaricales</taxon>
        <taxon>Agaricineae</taxon>
        <taxon>Strophariaceae</taxon>
        <taxon>Psilocybe</taxon>
    </lineage>
</organism>
<sequence length="114" mass="13039">MPTSNTNAITDNRLSFESAFYTTCRPSSLKAAVDNVGEFAYVADIFFFCEFGQFGHLGSGVSVRWDEQGLETVRKMRRREREGREKEVDVGDNDTDKESAKERRGSKERRVETM</sequence>
<name>A0A409X7P1_PSICY</name>
<evidence type="ECO:0000313" key="3">
    <source>
        <dbReference type="Proteomes" id="UP000283269"/>
    </source>
</evidence>
<protein>
    <submittedName>
        <fullName evidence="2">Uncharacterized protein</fullName>
    </submittedName>
</protein>
<proteinExistence type="predicted"/>
<gene>
    <name evidence="2" type="ORF">CVT25_012964</name>
</gene>
<dbReference type="Proteomes" id="UP000283269">
    <property type="component" value="Unassembled WGS sequence"/>
</dbReference>
<accession>A0A409X7P1</accession>
<reference evidence="2 3" key="1">
    <citation type="journal article" date="2018" name="Evol. Lett.">
        <title>Horizontal gene cluster transfer increased hallucinogenic mushroom diversity.</title>
        <authorList>
            <person name="Reynolds H.T."/>
            <person name="Vijayakumar V."/>
            <person name="Gluck-Thaler E."/>
            <person name="Korotkin H.B."/>
            <person name="Matheny P.B."/>
            <person name="Slot J.C."/>
        </authorList>
    </citation>
    <scope>NUCLEOTIDE SEQUENCE [LARGE SCALE GENOMIC DNA]</scope>
    <source>
        <strain evidence="2 3">2631</strain>
    </source>
</reference>
<feature type="compositionally biased region" description="Basic and acidic residues" evidence="1">
    <location>
        <begin position="79"/>
        <end position="114"/>
    </location>
</feature>
<feature type="region of interest" description="Disordered" evidence="1">
    <location>
        <begin position="76"/>
        <end position="114"/>
    </location>
</feature>